<evidence type="ECO:0000313" key="2">
    <source>
        <dbReference type="Proteomes" id="UP000024404"/>
    </source>
</evidence>
<sequence>MYFRNVGCGRKDGKKATDPYIYIHFDISMQSKGEMTSSVLCAFGSVHSTSALPSETYQKLTKRLSRGELSLDL</sequence>
<proteinExistence type="predicted"/>
<dbReference type="EMBL" id="CMVM020000122">
    <property type="status" value="NOT_ANNOTATED_CDS"/>
    <property type="molecule type" value="Genomic_DNA"/>
</dbReference>
<keyword evidence="2" id="KW-1185">Reference proteome</keyword>
<dbReference type="AlphaFoldDB" id="A0A8R1TT78"/>
<protein>
    <submittedName>
        <fullName evidence="1">Uncharacterized protein</fullName>
    </submittedName>
</protein>
<reference evidence="2" key="1">
    <citation type="submission" date="2013-10" db="EMBL/GenBank/DDBJ databases">
        <title>Genome sequencing of Onchocerca volvulus.</title>
        <authorList>
            <person name="Cotton J."/>
            <person name="Tsai J."/>
            <person name="Stanley E."/>
            <person name="Tracey A."/>
            <person name="Holroyd N."/>
            <person name="Lustigman S."/>
            <person name="Berriman M."/>
        </authorList>
    </citation>
    <scope>NUCLEOTIDE SEQUENCE</scope>
</reference>
<reference evidence="1" key="2">
    <citation type="submission" date="2022-06" db="UniProtKB">
        <authorList>
            <consortium name="EnsemblMetazoa"/>
        </authorList>
    </citation>
    <scope>IDENTIFICATION</scope>
</reference>
<evidence type="ECO:0000313" key="1">
    <source>
        <dbReference type="EnsemblMetazoa" id="OVOC3793.1"/>
    </source>
</evidence>
<name>A0A8R1TT78_ONCVO</name>
<accession>A0A8R1TT78</accession>
<dbReference type="EnsemblMetazoa" id="OVOC3793.1">
    <property type="protein sequence ID" value="OVOC3793.1"/>
    <property type="gene ID" value="WBGene00240602"/>
</dbReference>
<organism evidence="1 2">
    <name type="scientific">Onchocerca volvulus</name>
    <dbReference type="NCBI Taxonomy" id="6282"/>
    <lineage>
        <taxon>Eukaryota</taxon>
        <taxon>Metazoa</taxon>
        <taxon>Ecdysozoa</taxon>
        <taxon>Nematoda</taxon>
        <taxon>Chromadorea</taxon>
        <taxon>Rhabditida</taxon>
        <taxon>Spirurina</taxon>
        <taxon>Spiruromorpha</taxon>
        <taxon>Filarioidea</taxon>
        <taxon>Onchocercidae</taxon>
        <taxon>Onchocerca</taxon>
    </lineage>
</organism>
<dbReference type="Proteomes" id="UP000024404">
    <property type="component" value="Unassembled WGS sequence"/>
</dbReference>